<gene>
    <name evidence="2" type="ORF">AFUS01_LOCUS14307</name>
</gene>
<reference evidence="2" key="1">
    <citation type="submission" date="2021-06" db="EMBL/GenBank/DDBJ databases">
        <authorList>
            <person name="Hodson N. C."/>
            <person name="Mongue J. A."/>
            <person name="Jaron S. K."/>
        </authorList>
    </citation>
    <scope>NUCLEOTIDE SEQUENCE</scope>
</reference>
<evidence type="ECO:0000313" key="3">
    <source>
        <dbReference type="Proteomes" id="UP000708208"/>
    </source>
</evidence>
<proteinExistence type="predicted"/>
<sequence>HKVVDESCSGGNDESSSESSSESSKGVIEFESSSESDGDATEKSYTSSENEEVDDGDLKRECILCRN</sequence>
<name>A0A8J2NZP8_9HEXA</name>
<protein>
    <submittedName>
        <fullName evidence="2">Uncharacterized protein</fullName>
    </submittedName>
</protein>
<feature type="region of interest" description="Disordered" evidence="1">
    <location>
        <begin position="1"/>
        <end position="57"/>
    </location>
</feature>
<keyword evidence="3" id="KW-1185">Reference proteome</keyword>
<accession>A0A8J2NZP8</accession>
<dbReference type="OrthoDB" id="6586554at2759"/>
<feature type="non-terminal residue" evidence="2">
    <location>
        <position position="67"/>
    </location>
</feature>
<dbReference type="EMBL" id="CAJVCH010120882">
    <property type="protein sequence ID" value="CAG7725343.1"/>
    <property type="molecule type" value="Genomic_DNA"/>
</dbReference>
<feature type="non-terminal residue" evidence="2">
    <location>
        <position position="1"/>
    </location>
</feature>
<organism evidence="2 3">
    <name type="scientific">Allacma fusca</name>
    <dbReference type="NCBI Taxonomy" id="39272"/>
    <lineage>
        <taxon>Eukaryota</taxon>
        <taxon>Metazoa</taxon>
        <taxon>Ecdysozoa</taxon>
        <taxon>Arthropoda</taxon>
        <taxon>Hexapoda</taxon>
        <taxon>Collembola</taxon>
        <taxon>Symphypleona</taxon>
        <taxon>Sminthuridae</taxon>
        <taxon>Allacma</taxon>
    </lineage>
</organism>
<comment type="caution">
    <text evidence="2">The sequence shown here is derived from an EMBL/GenBank/DDBJ whole genome shotgun (WGS) entry which is preliminary data.</text>
</comment>
<dbReference type="Proteomes" id="UP000708208">
    <property type="component" value="Unassembled WGS sequence"/>
</dbReference>
<evidence type="ECO:0000313" key="2">
    <source>
        <dbReference type="EMBL" id="CAG7725343.1"/>
    </source>
</evidence>
<dbReference type="AlphaFoldDB" id="A0A8J2NZP8"/>
<evidence type="ECO:0000256" key="1">
    <source>
        <dbReference type="SAM" id="MobiDB-lite"/>
    </source>
</evidence>